<dbReference type="SMART" id="SM00406">
    <property type="entry name" value="IGv"/>
    <property type="match status" value="1"/>
</dbReference>
<dbReference type="FunFam" id="2.60.40.10:FF:000129">
    <property type="entry name" value="CLUMA_CG018772, isoform A"/>
    <property type="match status" value="1"/>
</dbReference>
<dbReference type="GO" id="GO:0032589">
    <property type="term" value="C:neuron projection membrane"/>
    <property type="evidence" value="ECO:0007669"/>
    <property type="project" value="TreeGrafter"/>
</dbReference>
<dbReference type="InterPro" id="IPR013106">
    <property type="entry name" value="Ig_V-set"/>
</dbReference>
<dbReference type="Pfam" id="PF00047">
    <property type="entry name" value="ig"/>
    <property type="match status" value="1"/>
</dbReference>
<keyword evidence="1" id="KW-0732">Signal</keyword>
<sequence>MKSFSAVLVIQPLLFLSVWCTSTNNYWRDSSSQEDLTSQRPHKPNLKNWFSHQSTILDNNTHNKLRRRRTIPILKKELKFRKIGGPPTKQVYDHEEHNHMPPFVDQLPPGPFFDVERSGNVTALVDQSARLNCRVNQIGNRTVSWLRHRDLHLLTVGRYTYTSDQRFRAEHVAGSEDWPLTIKFAQVRDSGHYECQVSTTPPIKHSLWLDVVEPQTRILGGPDVYINRGSSINLTCVVDYTPRPPDFVIWKHNNKIISYDSERGGVNVVTEKGPQTSTNLLIRNASERDSGSYSCSPSSAPATSVIVHILNGEHPAAMQHGGHSPQELSLGLALTALMSVASFAAATL</sequence>
<protein>
    <submittedName>
        <fullName evidence="4">Hemicentin-1</fullName>
    </submittedName>
</protein>
<gene>
    <name evidence="4" type="primary">LOC108681656</name>
</gene>
<dbReference type="InterPro" id="IPR037448">
    <property type="entry name" value="Zig-8"/>
</dbReference>
<dbReference type="InterPro" id="IPR003599">
    <property type="entry name" value="Ig_sub"/>
</dbReference>
<dbReference type="AlphaFoldDB" id="A0A8B7PJ46"/>
<dbReference type="InterPro" id="IPR013783">
    <property type="entry name" value="Ig-like_fold"/>
</dbReference>
<feature type="domain" description="Ig-like" evidence="2">
    <location>
        <begin position="102"/>
        <end position="198"/>
    </location>
</feature>
<dbReference type="Gene3D" id="2.60.40.10">
    <property type="entry name" value="Immunoglobulins"/>
    <property type="match status" value="2"/>
</dbReference>
<dbReference type="InterPro" id="IPR007110">
    <property type="entry name" value="Ig-like_dom"/>
</dbReference>
<organism evidence="3 4">
    <name type="scientific">Hyalella azteca</name>
    <name type="common">Amphipod</name>
    <dbReference type="NCBI Taxonomy" id="294128"/>
    <lineage>
        <taxon>Eukaryota</taxon>
        <taxon>Metazoa</taxon>
        <taxon>Ecdysozoa</taxon>
        <taxon>Arthropoda</taxon>
        <taxon>Crustacea</taxon>
        <taxon>Multicrustacea</taxon>
        <taxon>Malacostraca</taxon>
        <taxon>Eumalacostraca</taxon>
        <taxon>Peracarida</taxon>
        <taxon>Amphipoda</taxon>
        <taxon>Senticaudata</taxon>
        <taxon>Talitrida</taxon>
        <taxon>Talitroidea</taxon>
        <taxon>Hyalellidae</taxon>
        <taxon>Hyalella</taxon>
    </lineage>
</organism>
<reference evidence="4" key="1">
    <citation type="submission" date="2025-08" db="UniProtKB">
        <authorList>
            <consortium name="RefSeq"/>
        </authorList>
    </citation>
    <scope>IDENTIFICATION</scope>
    <source>
        <tissue evidence="4">Whole organism</tissue>
    </source>
</reference>
<evidence type="ECO:0000256" key="1">
    <source>
        <dbReference type="SAM" id="SignalP"/>
    </source>
</evidence>
<dbReference type="InterPro" id="IPR003598">
    <property type="entry name" value="Ig_sub2"/>
</dbReference>
<evidence type="ECO:0000313" key="4">
    <source>
        <dbReference type="RefSeq" id="XP_018026198.1"/>
    </source>
</evidence>
<dbReference type="FunFam" id="2.60.40.10:FF:000533">
    <property type="entry name" value="Uncharacterized protein, isoform A"/>
    <property type="match status" value="1"/>
</dbReference>
<feature type="chain" id="PRO_5034966161" evidence="1">
    <location>
        <begin position="21"/>
        <end position="348"/>
    </location>
</feature>
<dbReference type="GeneID" id="108681656"/>
<dbReference type="SUPFAM" id="SSF48726">
    <property type="entry name" value="Immunoglobulin"/>
    <property type="match status" value="2"/>
</dbReference>
<evidence type="ECO:0000259" key="2">
    <source>
        <dbReference type="PROSITE" id="PS50835"/>
    </source>
</evidence>
<dbReference type="InterPro" id="IPR013098">
    <property type="entry name" value="Ig_I-set"/>
</dbReference>
<evidence type="ECO:0000313" key="3">
    <source>
        <dbReference type="Proteomes" id="UP000694843"/>
    </source>
</evidence>
<dbReference type="SMART" id="SM00408">
    <property type="entry name" value="IGc2"/>
    <property type="match status" value="2"/>
</dbReference>
<dbReference type="InterPro" id="IPR013151">
    <property type="entry name" value="Immunoglobulin_dom"/>
</dbReference>
<dbReference type="Pfam" id="PF07679">
    <property type="entry name" value="I-set"/>
    <property type="match status" value="1"/>
</dbReference>
<feature type="domain" description="Ig-like" evidence="2">
    <location>
        <begin position="214"/>
        <end position="306"/>
    </location>
</feature>
<dbReference type="OMA" id="SGHYECQ"/>
<accession>A0A8B7PJ46</accession>
<dbReference type="SMART" id="SM00409">
    <property type="entry name" value="IG"/>
    <property type="match status" value="2"/>
</dbReference>
<dbReference type="PANTHER" id="PTHR23279">
    <property type="entry name" value="DEFECTIVE PROBOSCIS EXTENSION RESPONSE DPR -RELATED"/>
    <property type="match status" value="1"/>
</dbReference>
<dbReference type="PROSITE" id="PS50835">
    <property type="entry name" value="IG_LIKE"/>
    <property type="match status" value="2"/>
</dbReference>
<dbReference type="KEGG" id="hazt:108681656"/>
<proteinExistence type="predicted"/>
<dbReference type="GO" id="GO:0050808">
    <property type="term" value="P:synapse organization"/>
    <property type="evidence" value="ECO:0007669"/>
    <property type="project" value="TreeGrafter"/>
</dbReference>
<keyword evidence="3" id="KW-1185">Reference proteome</keyword>
<dbReference type="InterPro" id="IPR036179">
    <property type="entry name" value="Ig-like_dom_sf"/>
</dbReference>
<dbReference type="OrthoDB" id="6365338at2759"/>
<name>A0A8B7PJ46_HYAAZ</name>
<feature type="signal peptide" evidence="1">
    <location>
        <begin position="1"/>
        <end position="20"/>
    </location>
</feature>
<dbReference type="RefSeq" id="XP_018026198.1">
    <property type="nucleotide sequence ID" value="XM_018170709.2"/>
</dbReference>
<dbReference type="PANTHER" id="PTHR23279:SF36">
    <property type="entry name" value="DEFECTIVE PROBOSCIS EXTENSION RESPONSE 9, ISOFORM A"/>
    <property type="match status" value="1"/>
</dbReference>
<dbReference type="Proteomes" id="UP000694843">
    <property type="component" value="Unplaced"/>
</dbReference>